<feature type="transmembrane region" description="Helical" evidence="5">
    <location>
        <begin position="166"/>
        <end position="185"/>
    </location>
</feature>
<keyword evidence="8" id="KW-1185">Reference proteome</keyword>
<dbReference type="InterPro" id="IPR020846">
    <property type="entry name" value="MFS_dom"/>
</dbReference>
<dbReference type="InterPro" id="IPR036259">
    <property type="entry name" value="MFS_trans_sf"/>
</dbReference>
<feature type="transmembrane region" description="Helical" evidence="5">
    <location>
        <begin position="303"/>
        <end position="324"/>
    </location>
</feature>
<evidence type="ECO:0000256" key="4">
    <source>
        <dbReference type="ARBA" id="ARBA00023136"/>
    </source>
</evidence>
<proteinExistence type="predicted"/>
<dbReference type="SUPFAM" id="SSF103473">
    <property type="entry name" value="MFS general substrate transporter"/>
    <property type="match status" value="1"/>
</dbReference>
<comment type="subcellular location">
    <subcellularLocation>
        <location evidence="1">Cell membrane</location>
        <topology evidence="1">Multi-pass membrane protein</topology>
    </subcellularLocation>
</comment>
<feature type="transmembrane region" description="Helical" evidence="5">
    <location>
        <begin position="229"/>
        <end position="245"/>
    </location>
</feature>
<dbReference type="InterPro" id="IPR011701">
    <property type="entry name" value="MFS"/>
</dbReference>
<dbReference type="RefSeq" id="WP_114539668.1">
    <property type="nucleotide sequence ID" value="NZ_AP022829.1"/>
</dbReference>
<dbReference type="PRINTS" id="PR01036">
    <property type="entry name" value="TCRTETB"/>
</dbReference>
<dbReference type="GO" id="GO:0022857">
    <property type="term" value="F:transmembrane transporter activity"/>
    <property type="evidence" value="ECO:0007669"/>
    <property type="project" value="InterPro"/>
</dbReference>
<evidence type="ECO:0000313" key="7">
    <source>
        <dbReference type="EMBL" id="BCA88193.1"/>
    </source>
</evidence>
<organism evidence="7 8">
    <name type="scientific">Adlercreutzia hattorii</name>
    <dbReference type="NCBI Taxonomy" id="2707299"/>
    <lineage>
        <taxon>Bacteria</taxon>
        <taxon>Bacillati</taxon>
        <taxon>Actinomycetota</taxon>
        <taxon>Coriobacteriia</taxon>
        <taxon>Eggerthellales</taxon>
        <taxon>Eggerthellaceae</taxon>
        <taxon>Adlercreutzia</taxon>
    </lineage>
</organism>
<feature type="transmembrane region" description="Helical" evidence="5">
    <location>
        <begin position="403"/>
        <end position="425"/>
    </location>
</feature>
<feature type="domain" description="Major facilitator superfamily (MFS) profile" evidence="6">
    <location>
        <begin position="12"/>
        <end position="470"/>
    </location>
</feature>
<dbReference type="Proteomes" id="UP000501727">
    <property type="component" value="Chromosome"/>
</dbReference>
<keyword evidence="3 5" id="KW-1133">Transmembrane helix</keyword>
<gene>
    <name evidence="7" type="primary">LinCd</name>
    <name evidence="7" type="ORF">ADCFC_06910</name>
</gene>
<feature type="transmembrane region" description="Helical" evidence="5">
    <location>
        <begin position="370"/>
        <end position="391"/>
    </location>
</feature>
<feature type="transmembrane region" description="Helical" evidence="5">
    <location>
        <begin position="270"/>
        <end position="291"/>
    </location>
</feature>
<evidence type="ECO:0000256" key="2">
    <source>
        <dbReference type="ARBA" id="ARBA00022692"/>
    </source>
</evidence>
<dbReference type="EMBL" id="AP022829">
    <property type="protein sequence ID" value="BCA88193.1"/>
    <property type="molecule type" value="Genomic_DNA"/>
</dbReference>
<evidence type="ECO:0000256" key="1">
    <source>
        <dbReference type="ARBA" id="ARBA00004651"/>
    </source>
</evidence>
<dbReference type="AlphaFoldDB" id="A0A6F8SJ57"/>
<accession>A0A6F8SJ57</accession>
<feature type="transmembrane region" description="Helical" evidence="5">
    <location>
        <begin position="50"/>
        <end position="71"/>
    </location>
</feature>
<sequence>MHLSEKGHTYALFAIVVITCALGSLTQTVMNSMLTEVCDDFAIDAAQGQWVTTIYMLTMGVTVPVVTYLARRFSLKRLVYLALGFYLAGSVAGLFAPVFAVLIAARVLQAIATGITLPLVQSVAMTRFPRERTGTAMGIGGIAMGFAPNIGPLIGGALAGSWGWRSFYIILAGLLAVLWVANAVLVKSHGDHDTRPVFDYPSFVQSTLGFGGLLLGASNAATMPLSAPSVWLPALLGAVFIAVFVRRQRVIAHPLICLDIFASRHYRPGFVAQNCLFASFMGITLVLPLFIQGPCHMTALDAGIAFIPATVVALFVNPLAGVLVDKVGARAVCITSSVFLTVGAASFMFVGPGTPLWVLTLLQGVRAVGVSGLVGPLNSYGLSGLSGGLVMDGSAFFATARQVCASLGTALMMLIVTVVGAAVAVADPAAAGAAAVDGGASLSALPYQLAFALSTLFAAAVLVTALWKIR</sequence>
<name>A0A6F8SJ57_9ACTN</name>
<feature type="transmembrane region" description="Helical" evidence="5">
    <location>
        <begin position="78"/>
        <end position="101"/>
    </location>
</feature>
<reference evidence="8" key="2">
    <citation type="submission" date="2020-03" db="EMBL/GenBank/DDBJ databases">
        <title>Complete Genome Sequence of Adlercreutzia sp. strain 8CFCBH1 Producing Equol, Isolated from Healthy Japanese Feces.</title>
        <authorList>
            <person name="Ogata Y."/>
            <person name="Sakamoto M."/>
            <person name="Ohkuma M."/>
            <person name="Hattori M."/>
            <person name="Suda W."/>
        </authorList>
    </citation>
    <scope>NUCLEOTIDE SEQUENCE [LARGE SCALE GENOMIC DNA]</scope>
    <source>
        <strain evidence="8">8CFCBH1</strain>
    </source>
</reference>
<reference evidence="8" key="1">
    <citation type="journal article" date="2020" name="Microbiol. Resour. Announc.">
        <title>Complete Genome Sequence of Adlercreutzia sp. Strain 8CFCBH1, a Potent Producer of Equol, Isolated from Healthy Japanese Feces.</title>
        <authorList>
            <person name="Ogata Y."/>
            <person name="Sakamoto M."/>
            <person name="Ohkuma M."/>
            <person name="Hattori M."/>
            <person name="Suda W."/>
        </authorList>
    </citation>
    <scope>NUCLEOTIDE SEQUENCE [LARGE SCALE GENOMIC DNA]</scope>
    <source>
        <strain evidence="8">8CFCBH1</strain>
    </source>
</reference>
<dbReference type="PROSITE" id="PS50850">
    <property type="entry name" value="MFS"/>
    <property type="match status" value="1"/>
</dbReference>
<keyword evidence="2 5" id="KW-0812">Transmembrane</keyword>
<feature type="transmembrane region" description="Helical" evidence="5">
    <location>
        <begin position="136"/>
        <end position="160"/>
    </location>
</feature>
<feature type="transmembrane region" description="Helical" evidence="5">
    <location>
        <begin position="445"/>
        <end position="467"/>
    </location>
</feature>
<evidence type="ECO:0000259" key="6">
    <source>
        <dbReference type="PROSITE" id="PS50850"/>
    </source>
</evidence>
<keyword evidence="4 5" id="KW-0472">Membrane</keyword>
<feature type="transmembrane region" description="Helical" evidence="5">
    <location>
        <begin position="12"/>
        <end position="30"/>
    </location>
</feature>
<dbReference type="PANTHER" id="PTHR42718">
    <property type="entry name" value="MAJOR FACILITATOR SUPERFAMILY MULTIDRUG TRANSPORTER MFSC"/>
    <property type="match status" value="1"/>
</dbReference>
<dbReference type="KEGG" id="ahat:ADCFC_08120"/>
<dbReference type="Gene3D" id="1.20.1720.10">
    <property type="entry name" value="Multidrug resistance protein D"/>
    <property type="match status" value="1"/>
</dbReference>
<evidence type="ECO:0000256" key="3">
    <source>
        <dbReference type="ARBA" id="ARBA00022989"/>
    </source>
</evidence>
<dbReference type="GO" id="GO:0005886">
    <property type="term" value="C:plasma membrane"/>
    <property type="evidence" value="ECO:0007669"/>
    <property type="project" value="UniProtKB-SubCell"/>
</dbReference>
<protein>
    <submittedName>
        <fullName evidence="7">MFS transporter</fullName>
    </submittedName>
</protein>
<feature type="transmembrane region" description="Helical" evidence="5">
    <location>
        <begin position="331"/>
        <end position="350"/>
    </location>
</feature>
<evidence type="ECO:0000313" key="8">
    <source>
        <dbReference type="Proteomes" id="UP000501727"/>
    </source>
</evidence>
<dbReference type="Gene3D" id="1.20.1250.20">
    <property type="entry name" value="MFS general substrate transporter like domains"/>
    <property type="match status" value="1"/>
</dbReference>
<evidence type="ECO:0000256" key="5">
    <source>
        <dbReference type="SAM" id="Phobius"/>
    </source>
</evidence>
<dbReference type="Pfam" id="PF07690">
    <property type="entry name" value="MFS_1"/>
    <property type="match status" value="1"/>
</dbReference>
<dbReference type="PANTHER" id="PTHR42718:SF24">
    <property type="entry name" value="MAJOR FACILITATOR SUPERFAMILY (MFS) PROFILE DOMAIN-CONTAINING PROTEIN"/>
    <property type="match status" value="1"/>
</dbReference>